<reference evidence="8" key="2">
    <citation type="submission" date="2021-04" db="EMBL/GenBank/DDBJ databases">
        <authorList>
            <person name="Gilroy R."/>
        </authorList>
    </citation>
    <scope>NUCLEOTIDE SEQUENCE</scope>
    <source>
        <strain evidence="8">B5_2728</strain>
    </source>
</reference>
<evidence type="ECO:0000256" key="6">
    <source>
        <dbReference type="ARBA" id="ARBA00022967"/>
    </source>
</evidence>
<keyword evidence="6" id="KW-1278">Translocase</keyword>
<comment type="similarity">
    <text evidence="1">Belongs to the ABC transporter superfamily.</text>
</comment>
<dbReference type="GO" id="GO:0005524">
    <property type="term" value="F:ATP binding"/>
    <property type="evidence" value="ECO:0007669"/>
    <property type="project" value="UniProtKB-KW"/>
</dbReference>
<proteinExistence type="inferred from homology"/>
<evidence type="ECO:0000256" key="4">
    <source>
        <dbReference type="ARBA" id="ARBA00022741"/>
    </source>
</evidence>
<dbReference type="InterPro" id="IPR027417">
    <property type="entry name" value="P-loop_NTPase"/>
</dbReference>
<evidence type="ECO:0000256" key="3">
    <source>
        <dbReference type="ARBA" id="ARBA00022475"/>
    </source>
</evidence>
<evidence type="ECO:0000256" key="2">
    <source>
        <dbReference type="ARBA" id="ARBA00022448"/>
    </source>
</evidence>
<dbReference type="PANTHER" id="PTHR43553:SF24">
    <property type="entry name" value="ENERGY-COUPLING FACTOR TRANSPORTER ATP-BINDING PROTEIN ECFA1"/>
    <property type="match status" value="1"/>
</dbReference>
<keyword evidence="5 8" id="KW-0067">ATP-binding</keyword>
<evidence type="ECO:0000313" key="9">
    <source>
        <dbReference type="Proteomes" id="UP000713596"/>
    </source>
</evidence>
<dbReference type="GO" id="GO:0043190">
    <property type="term" value="C:ATP-binding cassette (ABC) transporter complex"/>
    <property type="evidence" value="ECO:0007669"/>
    <property type="project" value="TreeGrafter"/>
</dbReference>
<protein>
    <submittedName>
        <fullName evidence="8">Energy-coupling factor ABC transporter ATP-binding protein</fullName>
    </submittedName>
</protein>
<sequence length="214" mass="24033">MFQNPDDQIFNSTVYKEIEYGLKKSKLSVEERERWIQDAAELTGIEQYLESNPYDLPLSTRKFVTIASAIASDCDIIVLDEPTAGQDLQGLERLAQLNKVLHSRGKTILTITHDMEFVAAHYERVIVMCDKKILADGKAEDVFFRQDIMGQAMLKQPAIVTIATEIGMPEHTLDVRKVAEYIKAGSSSSSWLSVRISHFCIIKHPICDAVDSAV</sequence>
<evidence type="ECO:0000256" key="1">
    <source>
        <dbReference type="ARBA" id="ARBA00005417"/>
    </source>
</evidence>
<evidence type="ECO:0000313" key="8">
    <source>
        <dbReference type="EMBL" id="MBU3805592.1"/>
    </source>
</evidence>
<name>A0A948T1C6_9FIRM</name>
<evidence type="ECO:0000256" key="5">
    <source>
        <dbReference type="ARBA" id="ARBA00022840"/>
    </source>
</evidence>
<comment type="caution">
    <text evidence="8">The sequence shown here is derived from an EMBL/GenBank/DDBJ whole genome shotgun (WGS) entry which is preliminary data.</text>
</comment>
<dbReference type="InterPro" id="IPR050095">
    <property type="entry name" value="ECF_ABC_transporter_ATP-bd"/>
</dbReference>
<keyword evidence="2" id="KW-0813">Transport</keyword>
<gene>
    <name evidence="8" type="ORF">H9882_01620</name>
</gene>
<dbReference type="CDD" id="cd03225">
    <property type="entry name" value="ABC_cobalt_CbiO_domain1"/>
    <property type="match status" value="1"/>
</dbReference>
<dbReference type="EMBL" id="JAHLFP010000010">
    <property type="protein sequence ID" value="MBU3805592.1"/>
    <property type="molecule type" value="Genomic_DNA"/>
</dbReference>
<dbReference type="PANTHER" id="PTHR43553">
    <property type="entry name" value="HEAVY METAL TRANSPORTER"/>
    <property type="match status" value="1"/>
</dbReference>
<keyword evidence="7" id="KW-0472">Membrane</keyword>
<organism evidence="8 9">
    <name type="scientific">Candidatus Allofournierella pullistercoris</name>
    <dbReference type="NCBI Taxonomy" id="2838597"/>
    <lineage>
        <taxon>Bacteria</taxon>
        <taxon>Bacillati</taxon>
        <taxon>Bacillota</taxon>
        <taxon>Clostridia</taxon>
        <taxon>Eubacteriales</taxon>
        <taxon>Oscillospiraceae</taxon>
        <taxon>Allofournierella</taxon>
    </lineage>
</organism>
<dbReference type="SUPFAM" id="SSF52540">
    <property type="entry name" value="P-loop containing nucleoside triphosphate hydrolases"/>
    <property type="match status" value="1"/>
</dbReference>
<dbReference type="GO" id="GO:0042626">
    <property type="term" value="F:ATPase-coupled transmembrane transporter activity"/>
    <property type="evidence" value="ECO:0007669"/>
    <property type="project" value="TreeGrafter"/>
</dbReference>
<evidence type="ECO:0000256" key="7">
    <source>
        <dbReference type="ARBA" id="ARBA00023136"/>
    </source>
</evidence>
<reference evidence="8" key="1">
    <citation type="journal article" date="2021" name="PeerJ">
        <title>Extensive microbial diversity within the chicken gut microbiome revealed by metagenomics and culture.</title>
        <authorList>
            <person name="Gilroy R."/>
            <person name="Ravi A."/>
            <person name="Getino M."/>
            <person name="Pursley I."/>
            <person name="Horton D.L."/>
            <person name="Alikhan N.F."/>
            <person name="Baker D."/>
            <person name="Gharbi K."/>
            <person name="Hall N."/>
            <person name="Watson M."/>
            <person name="Adriaenssens E.M."/>
            <person name="Foster-Nyarko E."/>
            <person name="Jarju S."/>
            <person name="Secka A."/>
            <person name="Antonio M."/>
            <person name="Oren A."/>
            <person name="Chaudhuri R.R."/>
            <person name="La Ragione R."/>
            <person name="Hildebrand F."/>
            <person name="Pallen M.J."/>
        </authorList>
    </citation>
    <scope>NUCLEOTIDE SEQUENCE</scope>
    <source>
        <strain evidence="8">B5_2728</strain>
    </source>
</reference>
<dbReference type="Proteomes" id="UP000713596">
    <property type="component" value="Unassembled WGS sequence"/>
</dbReference>
<dbReference type="Gene3D" id="3.40.50.300">
    <property type="entry name" value="P-loop containing nucleotide triphosphate hydrolases"/>
    <property type="match status" value="1"/>
</dbReference>
<keyword evidence="3" id="KW-1003">Cell membrane</keyword>
<keyword evidence="4" id="KW-0547">Nucleotide-binding</keyword>
<dbReference type="InterPro" id="IPR015856">
    <property type="entry name" value="ABC_transpr_CbiO/EcfA_su"/>
</dbReference>
<accession>A0A948T1C6</accession>
<dbReference type="AlphaFoldDB" id="A0A948T1C6"/>